<dbReference type="Gene3D" id="2.40.70.10">
    <property type="entry name" value="Acid Proteases"/>
    <property type="match status" value="1"/>
</dbReference>
<keyword evidence="1" id="KW-0378">Hydrolase</keyword>
<dbReference type="InterPro" id="IPR001969">
    <property type="entry name" value="Aspartic_peptidase_AS"/>
</dbReference>
<dbReference type="PROSITE" id="PS50175">
    <property type="entry name" value="ASP_PROT_RETROV"/>
    <property type="match status" value="1"/>
</dbReference>
<dbReference type="EMBL" id="BAAAZD010000001">
    <property type="protein sequence ID" value="GAA3999358.1"/>
    <property type="molecule type" value="Genomic_DNA"/>
</dbReference>
<dbReference type="InterPro" id="IPR021109">
    <property type="entry name" value="Peptidase_aspartic_dom_sf"/>
</dbReference>
<reference evidence="4" key="1">
    <citation type="journal article" date="2019" name="Int. J. Syst. Evol. Microbiol.">
        <title>The Global Catalogue of Microorganisms (GCM) 10K type strain sequencing project: providing services to taxonomists for standard genome sequencing and annotation.</title>
        <authorList>
            <consortium name="The Broad Institute Genomics Platform"/>
            <consortium name="The Broad Institute Genome Sequencing Center for Infectious Disease"/>
            <person name="Wu L."/>
            <person name="Ma J."/>
        </authorList>
    </citation>
    <scope>NUCLEOTIDE SEQUENCE [LARGE SCALE GENOMIC DNA]</scope>
    <source>
        <strain evidence="4">JCM 16603</strain>
    </source>
</reference>
<dbReference type="Proteomes" id="UP001501310">
    <property type="component" value="Unassembled WGS sequence"/>
</dbReference>
<keyword evidence="4" id="KW-1185">Reference proteome</keyword>
<name>A0ABP7RLT3_9SPHN</name>
<accession>A0ABP7RLT3</accession>
<dbReference type="Pfam" id="PF13975">
    <property type="entry name" value="gag-asp_proteas"/>
    <property type="match status" value="1"/>
</dbReference>
<dbReference type="NCBIfam" id="TIGR02281">
    <property type="entry name" value="clan_AA_DTGA"/>
    <property type="match status" value="1"/>
</dbReference>
<evidence type="ECO:0000313" key="4">
    <source>
        <dbReference type="Proteomes" id="UP001501310"/>
    </source>
</evidence>
<proteinExistence type="predicted"/>
<dbReference type="PROSITE" id="PS00141">
    <property type="entry name" value="ASP_PROTEASE"/>
    <property type="match status" value="1"/>
</dbReference>
<comment type="caution">
    <text evidence="3">The sequence shown here is derived from an EMBL/GenBank/DDBJ whole genome shotgun (WGS) entry which is preliminary data.</text>
</comment>
<feature type="domain" description="Peptidase A2" evidence="2">
    <location>
        <begin position="31"/>
        <end position="108"/>
    </location>
</feature>
<dbReference type="InterPro" id="IPR034122">
    <property type="entry name" value="Retropepsin-like_bacterial"/>
</dbReference>
<organism evidence="3 4">
    <name type="scientific">Sphingomonas humi</name>
    <dbReference type="NCBI Taxonomy" id="335630"/>
    <lineage>
        <taxon>Bacteria</taxon>
        <taxon>Pseudomonadati</taxon>
        <taxon>Pseudomonadota</taxon>
        <taxon>Alphaproteobacteria</taxon>
        <taxon>Sphingomonadales</taxon>
        <taxon>Sphingomonadaceae</taxon>
        <taxon>Sphingomonas</taxon>
    </lineage>
</organism>
<gene>
    <name evidence="3" type="ORF">GCM10022211_06660</name>
</gene>
<dbReference type="InterPro" id="IPR001995">
    <property type="entry name" value="Peptidase_A2_cat"/>
</dbReference>
<dbReference type="InterPro" id="IPR011969">
    <property type="entry name" value="Clan_AA_Asp_peptidase_C"/>
</dbReference>
<sequence length="125" mass="13030">MAAQASGGEVRLTRRGDGHFYATVEINGIPVEFLVDTGATAIAMTQADARRASVPLGGARSYVGEGAGGALQGEFVRLGRVQLGDQLATDMTAVVIEGASANLLGQTFLTRFSEVNVRGDTMTLR</sequence>
<evidence type="ECO:0000313" key="3">
    <source>
        <dbReference type="EMBL" id="GAA3999358.1"/>
    </source>
</evidence>
<dbReference type="CDD" id="cd05483">
    <property type="entry name" value="retropepsin_like_bacteria"/>
    <property type="match status" value="1"/>
</dbReference>
<evidence type="ECO:0000256" key="1">
    <source>
        <dbReference type="ARBA" id="ARBA00022801"/>
    </source>
</evidence>
<protein>
    <recommendedName>
        <fullName evidence="2">Peptidase A2 domain-containing protein</fullName>
    </recommendedName>
</protein>
<evidence type="ECO:0000259" key="2">
    <source>
        <dbReference type="PROSITE" id="PS50175"/>
    </source>
</evidence>
<dbReference type="SUPFAM" id="SSF50630">
    <property type="entry name" value="Acid proteases"/>
    <property type="match status" value="1"/>
</dbReference>